<dbReference type="Gene3D" id="1.10.10.60">
    <property type="entry name" value="Homeodomain-like"/>
    <property type="match status" value="1"/>
</dbReference>
<dbReference type="SMART" id="SM00478">
    <property type="entry name" value="ENDO3c"/>
    <property type="match status" value="1"/>
</dbReference>
<keyword evidence="16" id="KW-0378">Hydrolase</keyword>
<evidence type="ECO:0000313" key="16">
    <source>
        <dbReference type="EMBL" id="MBA8847580.1"/>
    </source>
</evidence>
<evidence type="ECO:0000256" key="2">
    <source>
        <dbReference type="ARBA" id="ARBA00001947"/>
    </source>
</evidence>
<accession>A0A839E720</accession>
<dbReference type="SUPFAM" id="SSF55945">
    <property type="entry name" value="TATA-box binding protein-like"/>
    <property type="match status" value="1"/>
</dbReference>
<dbReference type="RefSeq" id="WP_182490401.1">
    <property type="nucleotide sequence ID" value="NZ_BAAAOV010000010.1"/>
</dbReference>
<keyword evidence="11" id="KW-0010">Activator</keyword>
<dbReference type="CDD" id="cd00056">
    <property type="entry name" value="ENDO3c"/>
    <property type="match status" value="1"/>
</dbReference>
<evidence type="ECO:0000256" key="6">
    <source>
        <dbReference type="ARBA" id="ARBA00022723"/>
    </source>
</evidence>
<dbReference type="GO" id="GO:0008168">
    <property type="term" value="F:methyltransferase activity"/>
    <property type="evidence" value="ECO:0007669"/>
    <property type="project" value="UniProtKB-KW"/>
</dbReference>
<feature type="region of interest" description="Disordered" evidence="14">
    <location>
        <begin position="498"/>
        <end position="517"/>
    </location>
</feature>
<dbReference type="EC" id="3.2.2.21" evidence="3"/>
<dbReference type="InterPro" id="IPR023170">
    <property type="entry name" value="HhH_base_excis_C"/>
</dbReference>
<dbReference type="Gene3D" id="3.40.10.10">
    <property type="entry name" value="DNA Methylphosphotriester Repair Domain"/>
    <property type="match status" value="1"/>
</dbReference>
<keyword evidence="10" id="KW-0238">DNA-binding</keyword>
<dbReference type="PANTHER" id="PTHR43003:SF13">
    <property type="entry name" value="DNA-3-METHYLADENINE GLYCOSYLASE 2"/>
    <property type="match status" value="1"/>
</dbReference>
<evidence type="ECO:0000256" key="7">
    <source>
        <dbReference type="ARBA" id="ARBA00022763"/>
    </source>
</evidence>
<evidence type="ECO:0000256" key="12">
    <source>
        <dbReference type="ARBA" id="ARBA00023163"/>
    </source>
</evidence>
<dbReference type="Pfam" id="PF12833">
    <property type="entry name" value="HTH_18"/>
    <property type="match status" value="1"/>
</dbReference>
<dbReference type="SUPFAM" id="SSF57884">
    <property type="entry name" value="Ada DNA repair protein, N-terminal domain (N-Ada 10)"/>
    <property type="match status" value="1"/>
</dbReference>
<proteinExistence type="predicted"/>
<evidence type="ECO:0000256" key="10">
    <source>
        <dbReference type="ARBA" id="ARBA00023125"/>
    </source>
</evidence>
<dbReference type="GO" id="GO:0032259">
    <property type="term" value="P:methylation"/>
    <property type="evidence" value="ECO:0007669"/>
    <property type="project" value="UniProtKB-KW"/>
</dbReference>
<evidence type="ECO:0000256" key="1">
    <source>
        <dbReference type="ARBA" id="ARBA00000086"/>
    </source>
</evidence>
<dbReference type="GO" id="GO:0032131">
    <property type="term" value="F:alkylated DNA binding"/>
    <property type="evidence" value="ECO:0007669"/>
    <property type="project" value="TreeGrafter"/>
</dbReference>
<comment type="catalytic activity">
    <reaction evidence="1">
        <text>Hydrolysis of alkylated DNA, releasing 3-methyladenine, 3-methylguanine, 7-methylguanine and 7-methyladenine.</text>
        <dbReference type="EC" id="3.2.2.21"/>
    </reaction>
</comment>
<evidence type="ECO:0000256" key="4">
    <source>
        <dbReference type="ARBA" id="ARBA00022603"/>
    </source>
</evidence>
<dbReference type="SUPFAM" id="SSF48150">
    <property type="entry name" value="DNA-glycosylase"/>
    <property type="match status" value="1"/>
</dbReference>
<evidence type="ECO:0000256" key="5">
    <source>
        <dbReference type="ARBA" id="ARBA00022679"/>
    </source>
</evidence>
<dbReference type="Gene3D" id="1.10.340.30">
    <property type="entry name" value="Hypothetical protein, domain 2"/>
    <property type="match status" value="1"/>
</dbReference>
<dbReference type="Proteomes" id="UP000585905">
    <property type="component" value="Unassembled WGS sequence"/>
</dbReference>
<keyword evidence="7" id="KW-0227">DNA damage</keyword>
<dbReference type="PROSITE" id="PS01124">
    <property type="entry name" value="HTH_ARAC_FAMILY_2"/>
    <property type="match status" value="1"/>
</dbReference>
<gene>
    <name evidence="16" type="ORF">FHX53_001165</name>
</gene>
<comment type="caution">
    <text evidence="16">The sequence shown here is derived from an EMBL/GenBank/DDBJ whole genome shotgun (WGS) entry which is preliminary data.</text>
</comment>
<evidence type="ECO:0000256" key="13">
    <source>
        <dbReference type="ARBA" id="ARBA00023204"/>
    </source>
</evidence>
<dbReference type="InterPro" id="IPR003265">
    <property type="entry name" value="HhH-GPD_domain"/>
</dbReference>
<feature type="domain" description="HTH araC/xylS-type" evidence="15">
    <location>
        <begin position="88"/>
        <end position="186"/>
    </location>
</feature>
<keyword evidence="9" id="KW-0805">Transcription regulation</keyword>
<dbReference type="SMART" id="SM00342">
    <property type="entry name" value="HTH_ARAC"/>
    <property type="match status" value="1"/>
</dbReference>
<dbReference type="AlphaFoldDB" id="A0A839E720"/>
<dbReference type="InterPro" id="IPR004026">
    <property type="entry name" value="Ada_DNA_repair_Zn-bd"/>
</dbReference>
<dbReference type="InterPro" id="IPR037046">
    <property type="entry name" value="AlkA_N_sf"/>
</dbReference>
<evidence type="ECO:0000256" key="11">
    <source>
        <dbReference type="ARBA" id="ARBA00023159"/>
    </source>
</evidence>
<sequence length="517" mass="54195">MPALDHAVCYRALAARDARFDGQFIAGVRTTGIYCRPSCPATTPRPHNVDFFPTAAAAHEAGLRACKRCQPDAVPGNPDWNRRDDLAARAMRLILDGVVEREGVPGLAARLGYSSRHLARVLQSELGASPLALARAHRAESARALLAGTALPVADVAFASGFASLRQFNDTIHDIYGLTPTALRGLARSGRHGLRAPSPAAGGSGAIAVTVRLAARDPFDGPGLVRYVADHAIPGVEEVDAGGAVRRRIPLPHGHALVTVRLDSDRAGVICTAELAAISDLAPLVARIRRWFDLDADAAAIDEALGRDALLGPLVAQQPGIRIPGAVDAAETLLRTIVGQQISLPAARTVLGRLAADVGAITGGEESAGGLRAFPSTAAIAEHGPAVLRGPARRVATIVGIAEELASGALAIDVGMPAAELRARLEALPGVGPWTAGYVAMRVLGAPDILLADDLVLLRALRASGAAESAREAHVLGTRWAPWRSYATLHLWRSAPPATRRAREDGARTAHRRRERA</sequence>
<keyword evidence="4" id="KW-0489">Methyltransferase</keyword>
<dbReference type="InterPro" id="IPR011257">
    <property type="entry name" value="DNA_glycosylase"/>
</dbReference>
<evidence type="ECO:0000256" key="8">
    <source>
        <dbReference type="ARBA" id="ARBA00022833"/>
    </source>
</evidence>
<keyword evidence="6" id="KW-0479">Metal-binding</keyword>
<dbReference type="Pfam" id="PF02805">
    <property type="entry name" value="Ada_Zn_binding"/>
    <property type="match status" value="1"/>
</dbReference>
<dbReference type="EMBL" id="JACGWX010000002">
    <property type="protein sequence ID" value="MBA8847580.1"/>
    <property type="molecule type" value="Genomic_DNA"/>
</dbReference>
<keyword evidence="5" id="KW-0808">Transferase</keyword>
<comment type="cofactor">
    <cofactor evidence="2">
        <name>Zn(2+)</name>
        <dbReference type="ChEBI" id="CHEBI:29105"/>
    </cofactor>
</comment>
<evidence type="ECO:0000256" key="14">
    <source>
        <dbReference type="SAM" id="MobiDB-lite"/>
    </source>
</evidence>
<dbReference type="InterPro" id="IPR010316">
    <property type="entry name" value="AlkA_N"/>
</dbReference>
<dbReference type="InterPro" id="IPR051912">
    <property type="entry name" value="Alkylbase_DNA_Glycosylase/TA"/>
</dbReference>
<organism evidence="16 17">
    <name type="scientific">Microcella alkalica</name>
    <dbReference type="NCBI Taxonomy" id="355930"/>
    <lineage>
        <taxon>Bacteria</taxon>
        <taxon>Bacillati</taxon>
        <taxon>Actinomycetota</taxon>
        <taxon>Actinomycetes</taxon>
        <taxon>Micrococcales</taxon>
        <taxon>Microbacteriaceae</taxon>
        <taxon>Microcella</taxon>
    </lineage>
</organism>
<dbReference type="Gene3D" id="3.30.310.20">
    <property type="entry name" value="DNA-3-methyladenine glycosylase AlkA, N-terminal domain"/>
    <property type="match status" value="1"/>
</dbReference>
<evidence type="ECO:0000256" key="9">
    <source>
        <dbReference type="ARBA" id="ARBA00023015"/>
    </source>
</evidence>
<dbReference type="GO" id="GO:0043916">
    <property type="term" value="F:DNA-7-methylguanine glycosylase activity"/>
    <property type="evidence" value="ECO:0007669"/>
    <property type="project" value="TreeGrafter"/>
</dbReference>
<protein>
    <recommendedName>
        <fullName evidence="3">DNA-3-methyladenine glycosylase II</fullName>
        <ecNumber evidence="3">3.2.2.21</ecNumber>
    </recommendedName>
</protein>
<dbReference type="InterPro" id="IPR018060">
    <property type="entry name" value="HTH_AraC"/>
</dbReference>
<dbReference type="GO" id="GO:0006307">
    <property type="term" value="P:DNA alkylation repair"/>
    <property type="evidence" value="ECO:0007669"/>
    <property type="project" value="TreeGrafter"/>
</dbReference>
<dbReference type="GO" id="GO:0008270">
    <property type="term" value="F:zinc ion binding"/>
    <property type="evidence" value="ECO:0007669"/>
    <property type="project" value="InterPro"/>
</dbReference>
<dbReference type="InterPro" id="IPR009057">
    <property type="entry name" value="Homeodomain-like_sf"/>
</dbReference>
<dbReference type="InterPro" id="IPR035451">
    <property type="entry name" value="Ada-like_dom_sf"/>
</dbReference>
<dbReference type="FunFam" id="3.40.10.10:FF:000001">
    <property type="entry name" value="DNA-3-methyladenine glycosylase 2"/>
    <property type="match status" value="1"/>
</dbReference>
<dbReference type="SUPFAM" id="SSF46689">
    <property type="entry name" value="Homeodomain-like"/>
    <property type="match status" value="1"/>
</dbReference>
<dbReference type="Pfam" id="PF06029">
    <property type="entry name" value="AlkA_N"/>
    <property type="match status" value="1"/>
</dbReference>
<dbReference type="GO" id="GO:0005737">
    <property type="term" value="C:cytoplasm"/>
    <property type="evidence" value="ECO:0007669"/>
    <property type="project" value="TreeGrafter"/>
</dbReference>
<dbReference type="GO" id="GO:0006285">
    <property type="term" value="P:base-excision repair, AP site formation"/>
    <property type="evidence" value="ECO:0007669"/>
    <property type="project" value="TreeGrafter"/>
</dbReference>
<keyword evidence="16" id="KW-0326">Glycosidase</keyword>
<keyword evidence="12" id="KW-0804">Transcription</keyword>
<reference evidence="16 17" key="1">
    <citation type="submission" date="2020-07" db="EMBL/GenBank/DDBJ databases">
        <title>Sequencing the genomes of 1000 actinobacteria strains.</title>
        <authorList>
            <person name="Klenk H.-P."/>
        </authorList>
    </citation>
    <scope>NUCLEOTIDE SEQUENCE [LARGE SCALE GENOMIC DNA]</scope>
    <source>
        <strain evidence="16 17">DSM 19663</strain>
    </source>
</reference>
<keyword evidence="17" id="KW-1185">Reference proteome</keyword>
<dbReference type="GO" id="GO:0008725">
    <property type="term" value="F:DNA-3-methyladenine glycosylase activity"/>
    <property type="evidence" value="ECO:0007669"/>
    <property type="project" value="TreeGrafter"/>
</dbReference>
<keyword evidence="13" id="KW-0234">DNA repair</keyword>
<dbReference type="Gene3D" id="1.10.1670.10">
    <property type="entry name" value="Helix-hairpin-Helix base-excision DNA repair enzymes (C-terminal)"/>
    <property type="match status" value="1"/>
</dbReference>
<dbReference type="GO" id="GO:0032993">
    <property type="term" value="C:protein-DNA complex"/>
    <property type="evidence" value="ECO:0007669"/>
    <property type="project" value="TreeGrafter"/>
</dbReference>
<dbReference type="SMART" id="SM01009">
    <property type="entry name" value="AlkA_N"/>
    <property type="match status" value="1"/>
</dbReference>
<evidence type="ECO:0000259" key="15">
    <source>
        <dbReference type="PROSITE" id="PS01124"/>
    </source>
</evidence>
<dbReference type="PANTHER" id="PTHR43003">
    <property type="entry name" value="DNA-3-METHYLADENINE GLYCOSYLASE"/>
    <property type="match status" value="1"/>
</dbReference>
<evidence type="ECO:0000256" key="3">
    <source>
        <dbReference type="ARBA" id="ARBA00012000"/>
    </source>
</evidence>
<dbReference type="GO" id="GO:0043565">
    <property type="term" value="F:sequence-specific DNA binding"/>
    <property type="evidence" value="ECO:0007669"/>
    <property type="project" value="InterPro"/>
</dbReference>
<evidence type="ECO:0000313" key="17">
    <source>
        <dbReference type="Proteomes" id="UP000585905"/>
    </source>
</evidence>
<name>A0A839E720_9MICO</name>
<dbReference type="GO" id="GO:0003700">
    <property type="term" value="F:DNA-binding transcription factor activity"/>
    <property type="evidence" value="ECO:0007669"/>
    <property type="project" value="InterPro"/>
</dbReference>
<keyword evidence="8" id="KW-0862">Zinc</keyword>